<dbReference type="PROSITE" id="PS50304">
    <property type="entry name" value="TUDOR"/>
    <property type="match status" value="1"/>
</dbReference>
<keyword evidence="3" id="KW-1185">Reference proteome</keyword>
<reference evidence="3" key="1">
    <citation type="submission" date="2013-10" db="EMBL/GenBank/DDBJ databases">
        <title>Genome sequencing of Onchocerca volvulus.</title>
        <authorList>
            <person name="Cotton J."/>
            <person name="Tsai J."/>
            <person name="Stanley E."/>
            <person name="Tracey A."/>
            <person name="Holroyd N."/>
            <person name="Lustigman S."/>
            <person name="Berriman M."/>
        </authorList>
    </citation>
    <scope>NUCLEOTIDE SEQUENCE</scope>
</reference>
<dbReference type="Proteomes" id="UP000024404">
    <property type="component" value="Unassembled WGS sequence"/>
</dbReference>
<dbReference type="AlphaFoldDB" id="A0A8R1TNA4"/>
<evidence type="ECO:0000313" key="2">
    <source>
        <dbReference type="EnsemblMetazoa" id="OVOC1544.1"/>
    </source>
</evidence>
<dbReference type="EnsemblMetazoa" id="OVOC1544.1">
    <property type="protein sequence ID" value="OVOC1544.1"/>
    <property type="gene ID" value="WBGene00238353"/>
</dbReference>
<dbReference type="SMART" id="SM00333">
    <property type="entry name" value="TUDOR"/>
    <property type="match status" value="1"/>
</dbReference>
<feature type="domain" description="Tudor" evidence="1">
    <location>
        <begin position="884"/>
        <end position="942"/>
    </location>
</feature>
<dbReference type="InterPro" id="IPR002999">
    <property type="entry name" value="Tudor"/>
</dbReference>
<accession>A0A8R1TNA4</accession>
<proteinExistence type="predicted"/>
<evidence type="ECO:0000313" key="3">
    <source>
        <dbReference type="Proteomes" id="UP000024404"/>
    </source>
</evidence>
<dbReference type="SUPFAM" id="SSF63748">
    <property type="entry name" value="Tudor/PWWP/MBT"/>
    <property type="match status" value="2"/>
</dbReference>
<protein>
    <submittedName>
        <fullName evidence="2">Tudor domain-containing protein</fullName>
    </submittedName>
</protein>
<name>A0A8R1TNA4_ONCVO</name>
<reference evidence="2" key="2">
    <citation type="submission" date="2022-06" db="UniProtKB">
        <authorList>
            <consortium name="EnsemblMetazoa"/>
        </authorList>
    </citation>
    <scope>IDENTIFICATION</scope>
</reference>
<dbReference type="Gene3D" id="2.30.30.140">
    <property type="match status" value="1"/>
</dbReference>
<dbReference type="Pfam" id="PF00567">
    <property type="entry name" value="TUDOR"/>
    <property type="match status" value="2"/>
</dbReference>
<sequence length="1008" mass="115901">MKKVRTTPYTIQNWIAENDSCKKALWLRRDGFSVCLMAKTKDPPVSLFLPLDSCFDVRILRIDYTNGFVFVRPLAEDDRYQELQQKLTKHSSAEHVRAENLNEDLIYLASNNGKVFRGTLIGQPSAISLLYGIDVGDMKFINAQNICQLPADLQLIPPLCFCGLLPSCATSLEYEDLSLINENNICLCKIYKVLPPHFSNYPTMMYPPVVFIQLYKFTSFHNKYVEVIFKQKSRTIISNNEYFGSQCVVSTESLVTKKRNDQNIEKTEFVEADDNGKCNEIECFTFKPYNVKLPSQVRAIVTAEIRRNIYWMRDADILSILFENLVDPGKHSKYKSVNLVEFHDEICCLVRLTEPFQEYSPYVRFPVYRAIVTDFRAKTGTCLAYLVDFGLSVVCSTKNLYTCKEQPMVIRETVSAAFRCYVSQVLQQRGDERKTPKLLREELYTLQLSCLHNNFYVCNIISEMQSVKQESESDSVDSDIRNENVKSLTSESISTEASSSRAVSNERFNVEQNNQRWFQSQSNNLYIGNKSAKNKVTLTSIQLDVLKISEKIDNITNAKLASLHMQSCQHSGQNRSMPMIESVHMQQFQSGRLSNGLGISESNYKLHERMEINRNATHIVRNLNDCSKRRSHHIMENVQLPPKLSHYVQSRKMIPSIIPVVVPVAVPLQCPSSYETFNRRRDGRNQYQYDKHGYGQLNGNKLKIKRTNFHVQMRRKQPKSNIKVLKKWQHDKHCEDRPFTNKKISRTFYVRRLRNREGKLLYTSDESSTDEIPLGEAQCQFIINDDDAVVENKIDIAANLLEKELVLDIDDPFVQSRKYAPAYQAFFEHVKVNEGDEVLVKRSDDDHNNKNWPLFFVQIQRDDLLDVLEELDSLQPTISISEEELQVGTLCLSFCHTFESMFRAVITKISDAGIEVYYVDYGNYETVNRNDLKSISNLPDIACTYPGMAIPCMLFNSCVAATLPNYVEAEDGIVTKLKGAVSCDHLSFRIRILKIHEDGVCIVKYISS</sequence>
<evidence type="ECO:0000259" key="1">
    <source>
        <dbReference type="PROSITE" id="PS50304"/>
    </source>
</evidence>
<dbReference type="EMBL" id="CMVM020000047">
    <property type="status" value="NOT_ANNOTATED_CDS"/>
    <property type="molecule type" value="Genomic_DNA"/>
</dbReference>
<organism evidence="2 3">
    <name type="scientific">Onchocerca volvulus</name>
    <dbReference type="NCBI Taxonomy" id="6282"/>
    <lineage>
        <taxon>Eukaryota</taxon>
        <taxon>Metazoa</taxon>
        <taxon>Ecdysozoa</taxon>
        <taxon>Nematoda</taxon>
        <taxon>Chromadorea</taxon>
        <taxon>Rhabditida</taxon>
        <taxon>Spirurina</taxon>
        <taxon>Spiruromorpha</taxon>
        <taxon>Filarioidea</taxon>
        <taxon>Onchocercidae</taxon>
        <taxon>Onchocerca</taxon>
    </lineage>
</organism>